<keyword evidence="1" id="KW-0285">Flavoprotein</keyword>
<dbReference type="InterPro" id="IPR054582">
    <property type="entry name" value="DmmA-like_N"/>
</dbReference>
<accession>A0AA41XJN0</accession>
<dbReference type="GO" id="GO:0051537">
    <property type="term" value="F:2 iron, 2 sulfur cluster binding"/>
    <property type="evidence" value="ECO:0007669"/>
    <property type="project" value="UniProtKB-KW"/>
</dbReference>
<comment type="caution">
    <text evidence="9">The sequence shown here is derived from an EMBL/GenBank/DDBJ whole genome shotgun (WGS) entry which is preliminary data.</text>
</comment>
<keyword evidence="10" id="KW-1185">Reference proteome</keyword>
<evidence type="ECO:0000256" key="6">
    <source>
        <dbReference type="ARBA" id="ARBA00023014"/>
    </source>
</evidence>
<evidence type="ECO:0000259" key="7">
    <source>
        <dbReference type="Pfam" id="PF22289"/>
    </source>
</evidence>
<dbReference type="NCBIfam" id="NF041259">
    <property type="entry name" value="mono_DmmA_fam"/>
    <property type="match status" value="1"/>
</dbReference>
<keyword evidence="5" id="KW-0408">Iron</keyword>
<protein>
    <submittedName>
        <fullName evidence="9">Uncharacterized protein</fullName>
    </submittedName>
</protein>
<dbReference type="RefSeq" id="WP_259531220.1">
    <property type="nucleotide sequence ID" value="NZ_JANLCK010000021.1"/>
</dbReference>
<keyword evidence="3" id="KW-0479">Metal-binding</keyword>
<dbReference type="EMBL" id="JANLCK010000021">
    <property type="protein sequence ID" value="MCS5728113.1"/>
    <property type="molecule type" value="Genomic_DNA"/>
</dbReference>
<keyword evidence="4" id="KW-0560">Oxidoreductase</keyword>
<evidence type="ECO:0000313" key="9">
    <source>
        <dbReference type="EMBL" id="MCS5728113.1"/>
    </source>
</evidence>
<evidence type="ECO:0000313" key="10">
    <source>
        <dbReference type="Proteomes" id="UP001165587"/>
    </source>
</evidence>
<keyword evidence="6" id="KW-0411">Iron-sulfur</keyword>
<keyword evidence="2" id="KW-0001">2Fe-2S</keyword>
<dbReference type="Proteomes" id="UP001165587">
    <property type="component" value="Unassembled WGS sequence"/>
</dbReference>
<evidence type="ECO:0000256" key="2">
    <source>
        <dbReference type="ARBA" id="ARBA00022714"/>
    </source>
</evidence>
<evidence type="ECO:0000256" key="3">
    <source>
        <dbReference type="ARBA" id="ARBA00022723"/>
    </source>
</evidence>
<dbReference type="InterPro" id="IPR048037">
    <property type="entry name" value="DmmA-like_C"/>
</dbReference>
<dbReference type="Pfam" id="PF22289">
    <property type="entry name" value="DmmA-like_C"/>
    <property type="match status" value="1"/>
</dbReference>
<evidence type="ECO:0000256" key="5">
    <source>
        <dbReference type="ARBA" id="ARBA00023004"/>
    </source>
</evidence>
<evidence type="ECO:0000256" key="4">
    <source>
        <dbReference type="ARBA" id="ARBA00023002"/>
    </source>
</evidence>
<evidence type="ECO:0000256" key="1">
    <source>
        <dbReference type="ARBA" id="ARBA00022630"/>
    </source>
</evidence>
<dbReference type="AlphaFoldDB" id="A0AA41XJN0"/>
<evidence type="ECO:0000259" key="8">
    <source>
        <dbReference type="Pfam" id="PF22290"/>
    </source>
</evidence>
<reference evidence="9" key="1">
    <citation type="submission" date="2022-08" db="EMBL/GenBank/DDBJ databases">
        <authorList>
            <person name="Deng Y."/>
            <person name="Han X.-F."/>
            <person name="Zhang Y.-Q."/>
        </authorList>
    </citation>
    <scope>NUCLEOTIDE SEQUENCE</scope>
    <source>
        <strain evidence="9">CPCC 203407</strain>
    </source>
</reference>
<organism evidence="9 10">
    <name type="scientific">Herbiconiux oxytropis</name>
    <dbReference type="NCBI Taxonomy" id="2970915"/>
    <lineage>
        <taxon>Bacteria</taxon>
        <taxon>Bacillati</taxon>
        <taxon>Actinomycetota</taxon>
        <taxon>Actinomycetes</taxon>
        <taxon>Micrococcales</taxon>
        <taxon>Microbacteriaceae</taxon>
        <taxon>Herbiconiux</taxon>
    </lineage>
</organism>
<sequence length="201" mass="21658">MLITGIKSRPVYDELTPMQSGLRHVAAGQGSGGGPLVRLLGAMTPEQRAVTTVLYSVESFTGRNHLGEIGGYRTAALQVFPSNVEAVEGLDALLAGTTMGTRLYLAGSEGFIGTSMQVATRYGLNSDEVLREHAGSFVRRVWCAHCSHYTENVSRRVFECPGCGRHLVVRDHYSGRLAAFQGVKADGEVPGEMPDDEELDT</sequence>
<feature type="domain" description="Dimethylamine monooxygenase subunit DmmA-like N-terminal" evidence="8">
    <location>
        <begin position="5"/>
        <end position="129"/>
    </location>
</feature>
<gene>
    <name evidence="9" type="ORF">N1028_19615</name>
</gene>
<proteinExistence type="predicted"/>
<dbReference type="Pfam" id="PF22290">
    <property type="entry name" value="DmmA-like_N"/>
    <property type="match status" value="1"/>
</dbReference>
<dbReference type="GO" id="GO:0016491">
    <property type="term" value="F:oxidoreductase activity"/>
    <property type="evidence" value="ECO:0007669"/>
    <property type="project" value="UniProtKB-KW"/>
</dbReference>
<name>A0AA41XJN0_9MICO</name>
<feature type="domain" description="Dimethylamine monooxygenase subunit DmmA-like C-terminal" evidence="7">
    <location>
        <begin position="140"/>
        <end position="183"/>
    </location>
</feature>
<dbReference type="GO" id="GO:0046872">
    <property type="term" value="F:metal ion binding"/>
    <property type="evidence" value="ECO:0007669"/>
    <property type="project" value="UniProtKB-KW"/>
</dbReference>